<dbReference type="CDD" id="cd12080">
    <property type="entry name" value="SH3_MPP1"/>
    <property type="match status" value="1"/>
</dbReference>
<dbReference type="InterPro" id="IPR035475">
    <property type="entry name" value="MPP1_SH3"/>
</dbReference>
<evidence type="ECO:0000259" key="10">
    <source>
        <dbReference type="PROSITE" id="PS50002"/>
    </source>
</evidence>
<keyword evidence="5" id="KW-0472">Membrane</keyword>
<keyword evidence="6" id="KW-0564">Palmitate</keyword>
<sequence length="425" mass="47569">QAMTQSPVALTEDIYTNGSATLGSPSREVRKIRLVQFEKVTEEPMGITLKQNDKQSCMVARIFHGGMIHRQGSLHVGDEIIEINGQSASNHSVDQLQKMLKETKGMVSLKVIPNQQSRLPALQMFMRAQFDYDPKKDNLIPCKEAGLKFKIGDVIQIINKDDSNWWQGRVEGSCTESAGLIPSPELQEWRVASVTQPSQSESPSCSPFGKKKKCKDKYLAKHSSSKCEQGSGLTPQPWPSPCPWAGLGFLGLMPAPLCSPLLLRASTHPLSPSPDTTRPQKKNEVDGKDYYFVSTEEMTRDISANEFLEFGSYQGNMFGTKFETVHKIHQQDKVAILDIEPQTLKIVRTAELSPFIVFIAPTDKAEESEALQQLRKDSESIRSRYAHYFDLSLVNNGVEESLQLLQEAFEQACSSPQWVPVSWVY</sequence>
<feature type="domain" description="PDZ" evidence="12">
    <location>
        <begin position="34"/>
        <end position="115"/>
    </location>
</feature>
<evidence type="ECO:0000256" key="6">
    <source>
        <dbReference type="ARBA" id="ARBA00023139"/>
    </source>
</evidence>
<evidence type="ECO:0000259" key="11">
    <source>
        <dbReference type="PROSITE" id="PS50052"/>
    </source>
</evidence>
<dbReference type="InterPro" id="IPR036034">
    <property type="entry name" value="PDZ_sf"/>
</dbReference>
<organism evidence="13 14">
    <name type="scientific">Chloropsis hardwickii</name>
    <dbReference type="NCBI Taxonomy" id="667144"/>
    <lineage>
        <taxon>Eukaryota</taxon>
        <taxon>Metazoa</taxon>
        <taxon>Chordata</taxon>
        <taxon>Craniata</taxon>
        <taxon>Vertebrata</taxon>
        <taxon>Euteleostomi</taxon>
        <taxon>Archelosauria</taxon>
        <taxon>Archosauria</taxon>
        <taxon>Dinosauria</taxon>
        <taxon>Saurischia</taxon>
        <taxon>Theropoda</taxon>
        <taxon>Coelurosauria</taxon>
        <taxon>Aves</taxon>
        <taxon>Neognathae</taxon>
        <taxon>Neoaves</taxon>
        <taxon>Telluraves</taxon>
        <taxon>Australaves</taxon>
        <taxon>Passeriformes</taxon>
        <taxon>Corvoidea</taxon>
        <taxon>Irenidae</taxon>
        <taxon>Chloropsis</taxon>
    </lineage>
</organism>
<dbReference type="InterPro" id="IPR027417">
    <property type="entry name" value="P-loop_NTPase"/>
</dbReference>
<dbReference type="OrthoDB" id="65789at2759"/>
<dbReference type="PROSITE" id="PS50002">
    <property type="entry name" value="SH3"/>
    <property type="match status" value="1"/>
</dbReference>
<evidence type="ECO:0000256" key="9">
    <source>
        <dbReference type="PROSITE-ProRule" id="PRU00192"/>
    </source>
</evidence>
<dbReference type="GO" id="GO:0016020">
    <property type="term" value="C:membrane"/>
    <property type="evidence" value="ECO:0007669"/>
    <property type="project" value="UniProtKB-SubCell"/>
</dbReference>
<dbReference type="InterPro" id="IPR001452">
    <property type="entry name" value="SH3_domain"/>
</dbReference>
<feature type="non-terminal residue" evidence="13">
    <location>
        <position position="425"/>
    </location>
</feature>
<dbReference type="Proteomes" id="UP000640999">
    <property type="component" value="Unassembled WGS sequence"/>
</dbReference>
<dbReference type="CDD" id="cd10830">
    <property type="entry name" value="PDZ_MPP1-like"/>
    <property type="match status" value="1"/>
</dbReference>
<dbReference type="PROSITE" id="PS50052">
    <property type="entry name" value="GUANYLATE_KINASE_2"/>
    <property type="match status" value="1"/>
</dbReference>
<evidence type="ECO:0000313" key="14">
    <source>
        <dbReference type="Proteomes" id="UP000640999"/>
    </source>
</evidence>
<accession>A0A850VGL2</accession>
<dbReference type="InterPro" id="IPR008145">
    <property type="entry name" value="GK/Ca_channel_bsu"/>
</dbReference>
<keyword evidence="7" id="KW-0449">Lipoprotein</keyword>
<evidence type="ECO:0000256" key="7">
    <source>
        <dbReference type="ARBA" id="ARBA00023288"/>
    </source>
</evidence>
<dbReference type="SUPFAM" id="SSF52540">
    <property type="entry name" value="P-loop containing nucleoside triphosphate hydrolases"/>
    <property type="match status" value="1"/>
</dbReference>
<comment type="similarity">
    <text evidence="2">Belongs to the MAGUK family.</text>
</comment>
<dbReference type="InterPro" id="IPR020590">
    <property type="entry name" value="Guanylate_kinase_CS"/>
</dbReference>
<dbReference type="InterPro" id="IPR036028">
    <property type="entry name" value="SH3-like_dom_sf"/>
</dbReference>
<dbReference type="PROSITE" id="PS50106">
    <property type="entry name" value="PDZ"/>
    <property type="match status" value="1"/>
</dbReference>
<dbReference type="Gene3D" id="2.30.30.40">
    <property type="entry name" value="SH3 Domains"/>
    <property type="match status" value="1"/>
</dbReference>
<dbReference type="SUPFAM" id="SSF50156">
    <property type="entry name" value="PDZ domain-like"/>
    <property type="match status" value="1"/>
</dbReference>
<dbReference type="FunFam" id="3.30.63.10:FF:000002">
    <property type="entry name" value="Guanylate kinase 1"/>
    <property type="match status" value="1"/>
</dbReference>
<dbReference type="SMART" id="SM00326">
    <property type="entry name" value="SH3"/>
    <property type="match status" value="1"/>
</dbReference>
<dbReference type="FunFam" id="2.30.42.10:FF:000016">
    <property type="entry name" value="peripheral plasma membrane protein CASK isoform X2"/>
    <property type="match status" value="1"/>
</dbReference>
<keyword evidence="4 9" id="KW-0728">SH3 domain</keyword>
<evidence type="ECO:0000256" key="8">
    <source>
        <dbReference type="ARBA" id="ARBA00031599"/>
    </source>
</evidence>
<dbReference type="SMART" id="SM00072">
    <property type="entry name" value="GuKc"/>
    <property type="match status" value="1"/>
</dbReference>
<dbReference type="PANTHER" id="PTHR23122">
    <property type="entry name" value="MEMBRANE-ASSOCIATED GUANYLATE KINASE MAGUK"/>
    <property type="match status" value="1"/>
</dbReference>
<dbReference type="Pfam" id="PF00595">
    <property type="entry name" value="PDZ"/>
    <property type="match status" value="1"/>
</dbReference>
<evidence type="ECO:0000256" key="3">
    <source>
        <dbReference type="ARBA" id="ARBA00020455"/>
    </source>
</evidence>
<keyword evidence="14" id="KW-1185">Reference proteome</keyword>
<dbReference type="Pfam" id="PF00625">
    <property type="entry name" value="Guanylate_kin"/>
    <property type="match status" value="1"/>
</dbReference>
<dbReference type="PROSITE" id="PS00856">
    <property type="entry name" value="GUANYLATE_KINASE_1"/>
    <property type="match status" value="1"/>
</dbReference>
<dbReference type="FunFam" id="2.30.30.40:FF:000135">
    <property type="entry name" value="55 kDa erythrocyte membrane protein"/>
    <property type="match status" value="1"/>
</dbReference>
<dbReference type="Gene3D" id="3.40.50.300">
    <property type="entry name" value="P-loop containing nucleotide triphosphate hydrolases"/>
    <property type="match status" value="1"/>
</dbReference>
<feature type="domain" description="Guanylate kinase-like" evidence="11">
    <location>
        <begin position="241"/>
        <end position="410"/>
    </location>
</feature>
<dbReference type="InterPro" id="IPR001478">
    <property type="entry name" value="PDZ"/>
</dbReference>
<feature type="domain" description="SH3" evidence="10">
    <location>
        <begin position="121"/>
        <end position="191"/>
    </location>
</feature>
<dbReference type="GO" id="GO:0005856">
    <property type="term" value="C:cytoskeleton"/>
    <property type="evidence" value="ECO:0007669"/>
    <property type="project" value="UniProtKB-ARBA"/>
</dbReference>
<evidence type="ECO:0000256" key="2">
    <source>
        <dbReference type="ARBA" id="ARBA00007014"/>
    </source>
</evidence>
<comment type="subcellular location">
    <subcellularLocation>
        <location evidence="1">Membrane</location>
    </subcellularLocation>
</comment>
<gene>
    <name evidence="13" type="primary">Mpp1</name>
    <name evidence="13" type="ORF">CHLHAR_R09844</name>
</gene>
<dbReference type="SUPFAM" id="SSF50044">
    <property type="entry name" value="SH3-domain"/>
    <property type="match status" value="1"/>
</dbReference>
<proteinExistence type="inferred from homology"/>
<evidence type="ECO:0000256" key="4">
    <source>
        <dbReference type="ARBA" id="ARBA00022443"/>
    </source>
</evidence>
<name>A0A850VGL2_9CORV</name>
<dbReference type="SMART" id="SM00228">
    <property type="entry name" value="PDZ"/>
    <property type="match status" value="1"/>
</dbReference>
<protein>
    <recommendedName>
        <fullName evidence="3">55 kDa erythrocyte membrane protein</fullName>
    </recommendedName>
    <alternativeName>
        <fullName evidence="8">Membrane protein, palmitoylated 1</fullName>
    </alternativeName>
</protein>
<dbReference type="InterPro" id="IPR050716">
    <property type="entry name" value="MAGUK"/>
</dbReference>
<dbReference type="EMBL" id="WEIW01002849">
    <property type="protein sequence ID" value="NWH40482.1"/>
    <property type="molecule type" value="Genomic_DNA"/>
</dbReference>
<dbReference type="InterPro" id="IPR008144">
    <property type="entry name" value="Guanylate_kin-like_dom"/>
</dbReference>
<evidence type="ECO:0000259" key="12">
    <source>
        <dbReference type="PROSITE" id="PS50106"/>
    </source>
</evidence>
<reference evidence="13" key="1">
    <citation type="submission" date="2019-10" db="EMBL/GenBank/DDBJ databases">
        <title>Bird 10,000 Genomes (B10K) Project - Family phase.</title>
        <authorList>
            <person name="Zhang G."/>
        </authorList>
    </citation>
    <scope>NUCLEOTIDE SEQUENCE</scope>
    <source>
        <strain evidence="13">B10K-IZ-033-78</strain>
        <tissue evidence="13">Muscle</tissue>
    </source>
</reference>
<dbReference type="Gene3D" id="2.30.42.10">
    <property type="match status" value="1"/>
</dbReference>
<evidence type="ECO:0000313" key="13">
    <source>
        <dbReference type="EMBL" id="NWH40482.1"/>
    </source>
</evidence>
<comment type="caution">
    <text evidence="13">The sequence shown here is derived from an EMBL/GenBank/DDBJ whole genome shotgun (WGS) entry which is preliminary data.</text>
</comment>
<dbReference type="GO" id="GO:0071944">
    <property type="term" value="C:cell periphery"/>
    <property type="evidence" value="ECO:0007669"/>
    <property type="project" value="UniProtKB-ARBA"/>
</dbReference>
<evidence type="ECO:0000256" key="5">
    <source>
        <dbReference type="ARBA" id="ARBA00023136"/>
    </source>
</evidence>
<dbReference type="Pfam" id="PF07653">
    <property type="entry name" value="SH3_2"/>
    <property type="match status" value="1"/>
</dbReference>
<evidence type="ECO:0000256" key="1">
    <source>
        <dbReference type="ARBA" id="ARBA00004370"/>
    </source>
</evidence>
<feature type="non-terminal residue" evidence="13">
    <location>
        <position position="1"/>
    </location>
</feature>
<dbReference type="AlphaFoldDB" id="A0A850VGL2"/>